<dbReference type="KEGG" id="dda:Dd703_2244"/>
<keyword evidence="2" id="KW-1185">Reference proteome</keyword>
<evidence type="ECO:0000313" key="2">
    <source>
        <dbReference type="Proteomes" id="UP000002734"/>
    </source>
</evidence>
<proteinExistence type="predicted"/>
<dbReference type="AlphaFoldDB" id="C6C7T9"/>
<protein>
    <submittedName>
        <fullName evidence="1">Uncharacterized protein</fullName>
    </submittedName>
</protein>
<gene>
    <name evidence="1" type="ordered locus">Dd703_2244</name>
</gene>
<dbReference type="Proteomes" id="UP000002734">
    <property type="component" value="Chromosome"/>
</dbReference>
<sequence>MSFGDISIRMRSDPLSMSEITRDKKAPRMWSLYVTCFQTDM</sequence>
<dbReference type="EMBL" id="CP001654">
    <property type="protein sequence ID" value="ACS86031.1"/>
    <property type="molecule type" value="Genomic_DNA"/>
</dbReference>
<accession>C6C7T9</accession>
<evidence type="ECO:0000313" key="1">
    <source>
        <dbReference type="EMBL" id="ACS86031.1"/>
    </source>
</evidence>
<name>C6C7T9_MUSP7</name>
<dbReference type="HOGENOM" id="CLU_3269157_0_0_6"/>
<organism evidence="1 2">
    <name type="scientific">Musicola paradisiaca (strain Ech703)</name>
    <name type="common">Dickeya paradisiaca</name>
    <name type="synonym">Dickeya dadantii</name>
    <dbReference type="NCBI Taxonomy" id="579405"/>
    <lineage>
        <taxon>Bacteria</taxon>
        <taxon>Pseudomonadati</taxon>
        <taxon>Pseudomonadota</taxon>
        <taxon>Gammaproteobacteria</taxon>
        <taxon>Enterobacterales</taxon>
        <taxon>Pectobacteriaceae</taxon>
        <taxon>Musicola</taxon>
    </lineage>
</organism>
<reference evidence="1" key="1">
    <citation type="submission" date="2009-06" db="EMBL/GenBank/DDBJ databases">
        <title>Complete sequence of Dickeya dadantii Ech703.</title>
        <authorList>
            <consortium name="US DOE Joint Genome Institute"/>
            <person name="Lucas S."/>
            <person name="Copeland A."/>
            <person name="Lapidus A."/>
            <person name="Glavina del Rio T."/>
            <person name="Dalin E."/>
            <person name="Tice H."/>
            <person name="Bruce D."/>
            <person name="Goodwin L."/>
            <person name="Pitluck S."/>
            <person name="Chertkov O."/>
            <person name="Brettin T."/>
            <person name="Detter J.C."/>
            <person name="Han C."/>
            <person name="Larimer F."/>
            <person name="Land M."/>
            <person name="Hauser L."/>
            <person name="Kyrpides N."/>
            <person name="Mikhailova N."/>
            <person name="Balakrishnan V."/>
            <person name="Glasner J."/>
            <person name="Perna N.T."/>
        </authorList>
    </citation>
    <scope>NUCLEOTIDE SEQUENCE [LARGE SCALE GENOMIC DNA]</scope>
    <source>
        <strain evidence="1">Ech703</strain>
    </source>
</reference>